<comment type="cofactor">
    <cofactor evidence="1">
        <name>Mg(2+)</name>
        <dbReference type="ChEBI" id="CHEBI:18420"/>
    </cofactor>
</comment>
<evidence type="ECO:0000256" key="1">
    <source>
        <dbReference type="ARBA" id="ARBA00001946"/>
    </source>
</evidence>
<evidence type="ECO:0000313" key="7">
    <source>
        <dbReference type="EMBL" id="RBP97438.1"/>
    </source>
</evidence>
<sequence length="331" mass="35780">MGDGQRQMLRRGMQRVVERLEAEETSVEPYKDVYRQLLGNHGKMIRASLVLLFARAQDEEGGGSAARPATDQALHASIISGAAAIEMLHLATLVHDDVLDDAAIRRNQPTAHTVVGNKAAIYLGDLILSRYMEIMATIAPSTEFVRQQASTVCEIVGGELLQESARHNTSIRTDYYGRAIRGKTAALFRLASQTGVELAAGVSGANPALLDTAARFGEHLGMAFQIMDDISDFDLAHDSGKPKLEDISEGIYTLPVLLGLEAEPAFAKTLERNDPQLVVDYLQAHPDLIASSKDAARGHLTDAKDLLSKTAINPGTAQLLTSLVDKLTKQL</sequence>
<evidence type="ECO:0000313" key="8">
    <source>
        <dbReference type="Proteomes" id="UP000252530"/>
    </source>
</evidence>
<dbReference type="EMBL" id="PDCG01000006">
    <property type="protein sequence ID" value="RBP97438.1"/>
    <property type="molecule type" value="Genomic_DNA"/>
</dbReference>
<gene>
    <name evidence="7" type="ORF">CRD60_06610</name>
</gene>
<dbReference type="Pfam" id="PF00348">
    <property type="entry name" value="polyprenyl_synt"/>
    <property type="match status" value="1"/>
</dbReference>
<dbReference type="GO" id="GO:0004659">
    <property type="term" value="F:prenyltransferase activity"/>
    <property type="evidence" value="ECO:0007669"/>
    <property type="project" value="InterPro"/>
</dbReference>
<evidence type="ECO:0000256" key="3">
    <source>
        <dbReference type="ARBA" id="ARBA00022679"/>
    </source>
</evidence>
<keyword evidence="8" id="KW-1185">Reference proteome</keyword>
<dbReference type="OrthoDB" id="4497239at2"/>
<dbReference type="GO" id="GO:0046872">
    <property type="term" value="F:metal ion binding"/>
    <property type="evidence" value="ECO:0007669"/>
    <property type="project" value="UniProtKB-KW"/>
</dbReference>
<dbReference type="InterPro" id="IPR000092">
    <property type="entry name" value="Polyprenyl_synt"/>
</dbReference>
<accession>A0A366K8E8</accession>
<evidence type="ECO:0000256" key="2">
    <source>
        <dbReference type="ARBA" id="ARBA00006706"/>
    </source>
</evidence>
<name>A0A366K8E8_9BIFI</name>
<protein>
    <submittedName>
        <fullName evidence="7">Geranylgeranyl pyrophosphate synthase</fullName>
    </submittedName>
</protein>
<dbReference type="PROSITE" id="PS00444">
    <property type="entry name" value="POLYPRENYL_SYNTHASE_2"/>
    <property type="match status" value="1"/>
</dbReference>
<comment type="similarity">
    <text evidence="2 6">Belongs to the FPP/GGPP synthase family.</text>
</comment>
<evidence type="ECO:0000256" key="4">
    <source>
        <dbReference type="ARBA" id="ARBA00022723"/>
    </source>
</evidence>
<dbReference type="RefSeq" id="WP_113860501.1">
    <property type="nucleotide sequence ID" value="NZ_PDCG01000006.1"/>
</dbReference>
<keyword evidence="4" id="KW-0479">Metal-binding</keyword>
<dbReference type="PANTHER" id="PTHR12001:SF69">
    <property type="entry name" value="ALL TRANS-POLYPRENYL-DIPHOSPHATE SYNTHASE PDSS1"/>
    <property type="match status" value="1"/>
</dbReference>
<dbReference type="GO" id="GO:0008299">
    <property type="term" value="P:isoprenoid biosynthetic process"/>
    <property type="evidence" value="ECO:0007669"/>
    <property type="project" value="InterPro"/>
</dbReference>
<proteinExistence type="inferred from homology"/>
<organism evidence="7 8">
    <name type="scientific">Bifidobacterium aemilianum</name>
    <dbReference type="NCBI Taxonomy" id="2493120"/>
    <lineage>
        <taxon>Bacteria</taxon>
        <taxon>Bacillati</taxon>
        <taxon>Actinomycetota</taxon>
        <taxon>Actinomycetes</taxon>
        <taxon>Bifidobacteriales</taxon>
        <taxon>Bifidobacteriaceae</taxon>
        <taxon>Bifidobacterium</taxon>
    </lineage>
</organism>
<dbReference type="CDD" id="cd00685">
    <property type="entry name" value="Trans_IPPS_HT"/>
    <property type="match status" value="1"/>
</dbReference>
<dbReference type="InterPro" id="IPR033749">
    <property type="entry name" value="Polyprenyl_synt_CS"/>
</dbReference>
<evidence type="ECO:0000256" key="6">
    <source>
        <dbReference type="RuleBase" id="RU004466"/>
    </source>
</evidence>
<dbReference type="InterPro" id="IPR008949">
    <property type="entry name" value="Isoprenoid_synthase_dom_sf"/>
</dbReference>
<dbReference type="SFLD" id="SFLDS00005">
    <property type="entry name" value="Isoprenoid_Synthase_Type_I"/>
    <property type="match status" value="1"/>
</dbReference>
<dbReference type="Proteomes" id="UP000252530">
    <property type="component" value="Unassembled WGS sequence"/>
</dbReference>
<dbReference type="Gene3D" id="1.10.600.10">
    <property type="entry name" value="Farnesyl Diphosphate Synthase"/>
    <property type="match status" value="1"/>
</dbReference>
<reference evidence="7 8" key="1">
    <citation type="submission" date="2017-10" db="EMBL/GenBank/DDBJ databases">
        <title>Bifidobacterium xylocopum sp. nov. and Bifidobacterium aemilianum sp. nov., from the carpenter bee (Xylocopa violacea) digestive tract.</title>
        <authorList>
            <person name="Alberoni D."/>
            <person name="Baffoni L."/>
            <person name="Di Gioia D."/>
            <person name="Gaggia F."/>
            <person name="Biavati B."/>
        </authorList>
    </citation>
    <scope>NUCLEOTIDE SEQUENCE [LARGE SCALE GENOMIC DNA]</scope>
    <source>
        <strain evidence="7 8">XV10</strain>
    </source>
</reference>
<dbReference type="AlphaFoldDB" id="A0A366K8E8"/>
<keyword evidence="5" id="KW-0460">Magnesium</keyword>
<dbReference type="SUPFAM" id="SSF48576">
    <property type="entry name" value="Terpenoid synthases"/>
    <property type="match status" value="1"/>
</dbReference>
<comment type="caution">
    <text evidence="7">The sequence shown here is derived from an EMBL/GenBank/DDBJ whole genome shotgun (WGS) entry which is preliminary data.</text>
</comment>
<evidence type="ECO:0000256" key="5">
    <source>
        <dbReference type="ARBA" id="ARBA00022842"/>
    </source>
</evidence>
<dbReference type="PANTHER" id="PTHR12001">
    <property type="entry name" value="GERANYLGERANYL PYROPHOSPHATE SYNTHASE"/>
    <property type="match status" value="1"/>
</dbReference>
<keyword evidence="3 6" id="KW-0808">Transferase</keyword>